<dbReference type="InterPro" id="IPR029044">
    <property type="entry name" value="Nucleotide-diphossugar_trans"/>
</dbReference>
<keyword evidence="2" id="KW-1003">Cell membrane</keyword>
<evidence type="ECO:0000256" key="3">
    <source>
        <dbReference type="ARBA" id="ARBA00022676"/>
    </source>
</evidence>
<keyword evidence="3" id="KW-0328">Glycosyltransferase</keyword>
<evidence type="ECO:0000256" key="6">
    <source>
        <dbReference type="SAM" id="Phobius"/>
    </source>
</evidence>
<dbReference type="Proteomes" id="UP000199533">
    <property type="component" value="Unassembled WGS sequence"/>
</dbReference>
<feature type="transmembrane region" description="Helical" evidence="6">
    <location>
        <begin position="205"/>
        <end position="226"/>
    </location>
</feature>
<dbReference type="EMBL" id="FOSP01000030">
    <property type="protein sequence ID" value="SFL08022.1"/>
    <property type="molecule type" value="Genomic_DNA"/>
</dbReference>
<evidence type="ECO:0000256" key="4">
    <source>
        <dbReference type="ARBA" id="ARBA00022679"/>
    </source>
</evidence>
<name>A0A1I4EQK1_9PROT</name>
<dbReference type="OrthoDB" id="5291101at2"/>
<reference evidence="9" key="1">
    <citation type="submission" date="2016-10" db="EMBL/GenBank/DDBJ databases">
        <authorList>
            <person name="Varghese N."/>
            <person name="Submissions S."/>
        </authorList>
    </citation>
    <scope>NUCLEOTIDE SEQUENCE [LARGE SCALE GENOMIC DNA]</scope>
    <source>
        <strain evidence="9">Nm69</strain>
    </source>
</reference>
<evidence type="ECO:0000313" key="9">
    <source>
        <dbReference type="Proteomes" id="UP000199533"/>
    </source>
</evidence>
<dbReference type="STRING" id="52441.SAMN05216302_103015"/>
<dbReference type="InterPro" id="IPR001173">
    <property type="entry name" value="Glyco_trans_2-like"/>
</dbReference>
<feature type="transmembrane region" description="Helical" evidence="6">
    <location>
        <begin position="400"/>
        <end position="422"/>
    </location>
</feature>
<dbReference type="Gene3D" id="3.90.550.10">
    <property type="entry name" value="Spore Coat Polysaccharide Biosynthesis Protein SpsA, Chain A"/>
    <property type="match status" value="1"/>
</dbReference>
<evidence type="ECO:0000256" key="5">
    <source>
        <dbReference type="ARBA" id="ARBA00023136"/>
    </source>
</evidence>
<keyword evidence="6" id="KW-1133">Transmembrane helix</keyword>
<dbReference type="PANTHER" id="PTHR43646">
    <property type="entry name" value="GLYCOSYLTRANSFERASE"/>
    <property type="match status" value="1"/>
</dbReference>
<evidence type="ECO:0000313" key="8">
    <source>
        <dbReference type="EMBL" id="SFL08022.1"/>
    </source>
</evidence>
<sequence>MVITPTSAYRHRVRLLFFLLSLFLIFIAGVLHWTPWAATCKAIIMLVSYGTVFFGFIGAWLSFPDGLSTSRKIGLILLISLFARIMMMGLPVSDDVNRYLWEGKLVSAGESPYRYPGDHEHYAKYRDAYWKGMNHKDKLTAYPPLAELIFAAVSSVAYSPWAFKVLFTFVDLCIVGILICLLKVYGQGPRNVLLYALNPLTLFAIAGEAHFDVLLIFTMLLSVLCIEKRAYAWAWFWLGVSIQIKIIAVVLVPLYLWRCQWRYGWLLLITLAVPSLYFVETLPGMFHGLWDFGGMNAFNGPIHSPINYLLNAHVAWTTAMVSGLFSLTAFWIIRAVSIPVKAAYLLIAALVLFSPVVHYWYILWIIPFVVLYPGLSWLVLSFTSGAYFTSTFSVEQGGDWSLPVWAIWLIWLPFFLVLTYELRMVLLRNLRPELNWTKPETLAIIIPTLNEGGQIKACLEAVQSMQRPADEIFVCDGGSTDKTVAIAKEMGVCVVHSEPGRGTQIKAGVEAARSEVVLVIHADCICDNDVSQRIMSVLEKNPDVVGGAVGQRFNTSSMQLFVIEMLNDARAILGGASFGDQGQFFRVAALQKVGGFPGYPLMEDIEVSLRMMRTGRVVLLNGGVHNSARQWRQGFIKRIILIIKLVIIFRINRLLQRDVTEKLYAIYYNNRKQSNCCDNIVSK</sequence>
<dbReference type="GO" id="GO:0016757">
    <property type="term" value="F:glycosyltransferase activity"/>
    <property type="evidence" value="ECO:0007669"/>
    <property type="project" value="UniProtKB-KW"/>
</dbReference>
<feature type="transmembrane region" description="Helical" evidence="6">
    <location>
        <begin position="42"/>
        <end position="61"/>
    </location>
</feature>
<protein>
    <submittedName>
        <fullName evidence="8">Transferase 2, rSAM/selenodomain-associated</fullName>
    </submittedName>
</protein>
<evidence type="ECO:0000256" key="2">
    <source>
        <dbReference type="ARBA" id="ARBA00022475"/>
    </source>
</evidence>
<dbReference type="SUPFAM" id="SSF53448">
    <property type="entry name" value="Nucleotide-diphospho-sugar transferases"/>
    <property type="match status" value="1"/>
</dbReference>
<dbReference type="Pfam" id="PF00535">
    <property type="entry name" value="Glycos_transf_2"/>
    <property type="match status" value="1"/>
</dbReference>
<feature type="transmembrane region" description="Helical" evidence="6">
    <location>
        <begin position="73"/>
        <end position="92"/>
    </location>
</feature>
<keyword evidence="5 6" id="KW-0472">Membrane</keyword>
<feature type="transmembrane region" description="Helical" evidence="6">
    <location>
        <begin position="314"/>
        <end position="336"/>
    </location>
</feature>
<gene>
    <name evidence="8" type="ORF">SAMN05216302_103015</name>
</gene>
<dbReference type="AlphaFoldDB" id="A0A1I4EQK1"/>
<feature type="transmembrane region" description="Helical" evidence="6">
    <location>
        <begin position="369"/>
        <end position="388"/>
    </location>
</feature>
<feature type="domain" description="Glycosyltransferase 2-like" evidence="7">
    <location>
        <begin position="444"/>
        <end position="553"/>
    </location>
</feature>
<feature type="transmembrane region" description="Helical" evidence="6">
    <location>
        <begin position="233"/>
        <end position="257"/>
    </location>
</feature>
<keyword evidence="9" id="KW-1185">Reference proteome</keyword>
<accession>A0A1I4EQK1</accession>
<keyword evidence="4 8" id="KW-0808">Transferase</keyword>
<keyword evidence="6" id="KW-0812">Transmembrane</keyword>
<evidence type="ECO:0000256" key="1">
    <source>
        <dbReference type="ARBA" id="ARBA00004236"/>
    </source>
</evidence>
<dbReference type="PANTHER" id="PTHR43646:SF2">
    <property type="entry name" value="GLYCOSYLTRANSFERASE 2-LIKE DOMAIN-CONTAINING PROTEIN"/>
    <property type="match status" value="1"/>
</dbReference>
<organism evidence="8 9">
    <name type="scientific">Nitrosomonas aestuarii</name>
    <dbReference type="NCBI Taxonomy" id="52441"/>
    <lineage>
        <taxon>Bacteria</taxon>
        <taxon>Pseudomonadati</taxon>
        <taxon>Pseudomonadota</taxon>
        <taxon>Betaproteobacteria</taxon>
        <taxon>Nitrosomonadales</taxon>
        <taxon>Nitrosomonadaceae</taxon>
        <taxon>Nitrosomonas</taxon>
    </lineage>
</organism>
<feature type="transmembrane region" description="Helical" evidence="6">
    <location>
        <begin position="263"/>
        <end position="279"/>
    </location>
</feature>
<feature type="transmembrane region" description="Helical" evidence="6">
    <location>
        <begin position="15"/>
        <end position="36"/>
    </location>
</feature>
<evidence type="ECO:0000259" key="7">
    <source>
        <dbReference type="Pfam" id="PF00535"/>
    </source>
</evidence>
<proteinExistence type="predicted"/>
<dbReference type="Pfam" id="PF26314">
    <property type="entry name" value="MptA_B_family"/>
    <property type="match status" value="1"/>
</dbReference>
<feature type="transmembrane region" description="Helical" evidence="6">
    <location>
        <begin position="342"/>
        <end position="362"/>
    </location>
</feature>
<comment type="subcellular location">
    <subcellularLocation>
        <location evidence="1">Cell membrane</location>
    </subcellularLocation>
</comment>
<dbReference type="GO" id="GO:0005886">
    <property type="term" value="C:plasma membrane"/>
    <property type="evidence" value="ECO:0007669"/>
    <property type="project" value="UniProtKB-SubCell"/>
</dbReference>
<dbReference type="RefSeq" id="WP_090701855.1">
    <property type="nucleotide sequence ID" value="NZ_FOSP01000030.1"/>
</dbReference>
<feature type="transmembrane region" description="Helical" evidence="6">
    <location>
        <begin position="165"/>
        <end position="185"/>
    </location>
</feature>